<evidence type="ECO:0000256" key="1">
    <source>
        <dbReference type="SAM" id="MobiDB-lite"/>
    </source>
</evidence>
<organism evidence="2 3">
    <name type="scientific">Jatropha curcas</name>
    <name type="common">Barbados nut</name>
    <dbReference type="NCBI Taxonomy" id="180498"/>
    <lineage>
        <taxon>Eukaryota</taxon>
        <taxon>Viridiplantae</taxon>
        <taxon>Streptophyta</taxon>
        <taxon>Embryophyta</taxon>
        <taxon>Tracheophyta</taxon>
        <taxon>Spermatophyta</taxon>
        <taxon>Magnoliopsida</taxon>
        <taxon>eudicotyledons</taxon>
        <taxon>Gunneridae</taxon>
        <taxon>Pentapetalae</taxon>
        <taxon>rosids</taxon>
        <taxon>fabids</taxon>
        <taxon>Malpighiales</taxon>
        <taxon>Euphorbiaceae</taxon>
        <taxon>Crotonoideae</taxon>
        <taxon>Jatropheae</taxon>
        <taxon>Jatropha</taxon>
    </lineage>
</organism>
<keyword evidence="3" id="KW-1185">Reference proteome</keyword>
<protein>
    <submittedName>
        <fullName evidence="2">Uncharacterized protein</fullName>
    </submittedName>
</protein>
<sequence length="87" mass="9630">MRHNVNQHAQGRANQHARANFKARQAEEGCTHAPAHAEPHAHAHAGDDILARANEARPCHNCPRLPEARTPHPVPRHTPVSALREKT</sequence>
<feature type="compositionally biased region" description="Basic and acidic residues" evidence="1">
    <location>
        <begin position="24"/>
        <end position="41"/>
    </location>
</feature>
<gene>
    <name evidence="2" type="ORF">JCGZ_00484</name>
</gene>
<reference evidence="2 3" key="1">
    <citation type="journal article" date="2014" name="PLoS ONE">
        <title>Global Analysis of Gene Expression Profiles in Physic Nut (Jatropha curcas L.) Seedlings Exposed to Salt Stress.</title>
        <authorList>
            <person name="Zhang L."/>
            <person name="Zhang C."/>
            <person name="Wu P."/>
            <person name="Chen Y."/>
            <person name="Li M."/>
            <person name="Jiang H."/>
            <person name="Wu G."/>
        </authorList>
    </citation>
    <scope>NUCLEOTIDE SEQUENCE [LARGE SCALE GENOMIC DNA]</scope>
    <source>
        <strain evidence="3">cv. GZQX0401</strain>
        <tissue evidence="2">Young leaves</tissue>
    </source>
</reference>
<accession>A0A067LE64</accession>
<evidence type="ECO:0000313" key="3">
    <source>
        <dbReference type="Proteomes" id="UP000027138"/>
    </source>
</evidence>
<dbReference type="Proteomes" id="UP000027138">
    <property type="component" value="Unassembled WGS sequence"/>
</dbReference>
<proteinExistence type="predicted"/>
<evidence type="ECO:0000313" key="2">
    <source>
        <dbReference type="EMBL" id="KDP42785.1"/>
    </source>
</evidence>
<dbReference type="AlphaFoldDB" id="A0A067LE64"/>
<feature type="compositionally biased region" description="Polar residues" evidence="1">
    <location>
        <begin position="1"/>
        <end position="13"/>
    </location>
</feature>
<feature type="region of interest" description="Disordered" evidence="1">
    <location>
        <begin position="61"/>
        <end position="87"/>
    </location>
</feature>
<name>A0A067LE64_JATCU</name>
<dbReference type="EMBL" id="KK914287">
    <property type="protein sequence ID" value="KDP42785.1"/>
    <property type="molecule type" value="Genomic_DNA"/>
</dbReference>
<feature type="region of interest" description="Disordered" evidence="1">
    <location>
        <begin position="1"/>
        <end position="41"/>
    </location>
</feature>